<keyword evidence="5 7" id="KW-1133">Transmembrane helix</keyword>
<sequence>MSMLAHGTDPYRLWRWRPIWSFVVTASAATTALTIFALALPAYALLASGGVRRSLVLQLLDYVPTLPSLLTYRLTQYAQWQATAPASFFVAAAIALAVGALVGLRIALANPFPRVPPIFGDARFARALDFARMERRGIASTRCGRFLHLGLVGGRPLRAMESLSVLVVAPPGSGKTAGFVVPTILESDSVSFVVHDLKPEIAELTSAHRARIGPVWILDWAATDEPDKALLYPRWNPLSPGSMPAAGAQRDLYIDRLVKVLIAEEGHQDPFWPRKAQALLTGCVQFLVARINDGTDANRWNGLPPHWQGEEASLPMLLDWLTEGQIAARERGGADPLAAFFAAAIAEAKRNNYPYRAVQELTDAMSTADRTRDGVLTTLTGALAIFRNEAVRARTSASDFSFADLRGVRDAKGRWQPVTIYLRTRQEDARALAVINALFIDTLTAFLVGGDRNSGTTGPLDVCFALDELPQLPKLDAALTGPAVGRSKGVFFLLIAQDLKQLETKYGAPETSALQTSCAFTVVFNQNNYDTAKTLSDRVGQYTYVKLSTSDRERGTGSAAQLTQSSVHRSRSFEAAPLLKPQDLMSIPHGLHYVLVQGFNDRPVQVRTPWWFRDARLRARARGKQAAPMPEDATNAALAARQQRANLRRAQASGERIYVATPADLESFGAPAGWGAVAARLHGNSWTVRAMAGGRFESIDAMRGGARLVVYDRAALKDLETALNLAIAEADCDFVSDRVQAPTLAVAAAPLLPNQGAAIDPDTAALLLMELFGGEA</sequence>
<dbReference type="PANTHER" id="PTHR37937">
    <property type="entry name" value="CONJUGATIVE TRANSFER: DNA TRANSPORT"/>
    <property type="match status" value="1"/>
</dbReference>
<evidence type="ECO:0000256" key="6">
    <source>
        <dbReference type="ARBA" id="ARBA00023136"/>
    </source>
</evidence>
<evidence type="ECO:0000256" key="7">
    <source>
        <dbReference type="SAM" id="Phobius"/>
    </source>
</evidence>
<comment type="similarity">
    <text evidence="2">Belongs to the VirD4/TraG family.</text>
</comment>
<evidence type="ECO:0000256" key="1">
    <source>
        <dbReference type="ARBA" id="ARBA00004651"/>
    </source>
</evidence>
<keyword evidence="3" id="KW-1003">Cell membrane</keyword>
<reference evidence="8" key="1">
    <citation type="submission" date="2021-02" db="EMBL/GenBank/DDBJ databases">
        <title>Genome sequence of Rhodospirillales sp. strain TMPK1 isolated from soil.</title>
        <authorList>
            <person name="Nakai R."/>
            <person name="Kusada H."/>
            <person name="Tamaki H."/>
        </authorList>
    </citation>
    <scope>NUCLEOTIDE SEQUENCE</scope>
    <source>
        <strain evidence="8">TMPK1</strain>
    </source>
</reference>
<evidence type="ECO:0000256" key="5">
    <source>
        <dbReference type="ARBA" id="ARBA00022989"/>
    </source>
</evidence>
<keyword evidence="6 7" id="KW-0472">Membrane</keyword>
<dbReference type="SUPFAM" id="SSF52540">
    <property type="entry name" value="P-loop containing nucleoside triphosphate hydrolases"/>
    <property type="match status" value="1"/>
</dbReference>
<name>A0A8S8XG44_9PROT</name>
<accession>A0A8S8XG44</accession>
<proteinExistence type="inferred from homology"/>
<gene>
    <name evidence="8" type="ORF">TMPK1_23170</name>
</gene>
<dbReference type="InterPro" id="IPR051539">
    <property type="entry name" value="T4SS-coupling_protein"/>
</dbReference>
<comment type="caution">
    <text evidence="8">The sequence shown here is derived from an EMBL/GenBank/DDBJ whole genome shotgun (WGS) entry which is preliminary data.</text>
</comment>
<dbReference type="AlphaFoldDB" id="A0A8S8XG44"/>
<dbReference type="Pfam" id="PF02534">
    <property type="entry name" value="T4SS-DNA_transf"/>
    <property type="match status" value="1"/>
</dbReference>
<dbReference type="EMBL" id="BOPV01000001">
    <property type="protein sequence ID" value="GIL40080.1"/>
    <property type="molecule type" value="Genomic_DNA"/>
</dbReference>
<evidence type="ECO:0000256" key="3">
    <source>
        <dbReference type="ARBA" id="ARBA00022475"/>
    </source>
</evidence>
<keyword evidence="4 7" id="KW-0812">Transmembrane</keyword>
<feature type="transmembrane region" description="Helical" evidence="7">
    <location>
        <begin position="86"/>
        <end position="108"/>
    </location>
</feature>
<evidence type="ECO:0000313" key="9">
    <source>
        <dbReference type="Proteomes" id="UP000681075"/>
    </source>
</evidence>
<comment type="subcellular location">
    <subcellularLocation>
        <location evidence="1">Cell membrane</location>
        <topology evidence="1">Multi-pass membrane protein</topology>
    </subcellularLocation>
</comment>
<feature type="transmembrane region" description="Helical" evidence="7">
    <location>
        <begin position="55"/>
        <end position="74"/>
    </location>
</feature>
<dbReference type="Proteomes" id="UP000681075">
    <property type="component" value="Unassembled WGS sequence"/>
</dbReference>
<dbReference type="InterPro" id="IPR003688">
    <property type="entry name" value="TraG/VirD4"/>
</dbReference>
<evidence type="ECO:0000313" key="8">
    <source>
        <dbReference type="EMBL" id="GIL40080.1"/>
    </source>
</evidence>
<dbReference type="CDD" id="cd01127">
    <property type="entry name" value="TrwB_TraG_TraD_VirD4"/>
    <property type="match status" value="2"/>
</dbReference>
<dbReference type="GO" id="GO:0005886">
    <property type="term" value="C:plasma membrane"/>
    <property type="evidence" value="ECO:0007669"/>
    <property type="project" value="UniProtKB-SubCell"/>
</dbReference>
<dbReference type="RefSeq" id="WP_420243189.1">
    <property type="nucleotide sequence ID" value="NZ_BOPV01000001.1"/>
</dbReference>
<organism evidence="8 9">
    <name type="scientific">Roseiterribacter gracilis</name>
    <dbReference type="NCBI Taxonomy" id="2812848"/>
    <lineage>
        <taxon>Bacteria</taxon>
        <taxon>Pseudomonadati</taxon>
        <taxon>Pseudomonadota</taxon>
        <taxon>Alphaproteobacteria</taxon>
        <taxon>Rhodospirillales</taxon>
        <taxon>Roseiterribacteraceae</taxon>
        <taxon>Roseiterribacter</taxon>
    </lineage>
</organism>
<evidence type="ECO:0000256" key="2">
    <source>
        <dbReference type="ARBA" id="ARBA00008806"/>
    </source>
</evidence>
<keyword evidence="9" id="KW-1185">Reference proteome</keyword>
<feature type="transmembrane region" description="Helical" evidence="7">
    <location>
        <begin position="20"/>
        <end position="43"/>
    </location>
</feature>
<dbReference type="InterPro" id="IPR027417">
    <property type="entry name" value="P-loop_NTPase"/>
</dbReference>
<dbReference type="Gene3D" id="3.40.50.300">
    <property type="entry name" value="P-loop containing nucleotide triphosphate hydrolases"/>
    <property type="match status" value="1"/>
</dbReference>
<dbReference type="PANTHER" id="PTHR37937:SF1">
    <property type="entry name" value="CONJUGATIVE TRANSFER: DNA TRANSPORT"/>
    <property type="match status" value="1"/>
</dbReference>
<protein>
    <submittedName>
        <fullName evidence="8">Uncharacterized protein</fullName>
    </submittedName>
</protein>
<evidence type="ECO:0000256" key="4">
    <source>
        <dbReference type="ARBA" id="ARBA00022692"/>
    </source>
</evidence>